<evidence type="ECO:0000313" key="2">
    <source>
        <dbReference type="Proteomes" id="UP000567293"/>
    </source>
</evidence>
<comment type="caution">
    <text evidence="1">The sequence shown here is derived from an EMBL/GenBank/DDBJ whole genome shotgun (WGS) entry which is preliminary data.</text>
</comment>
<dbReference type="EMBL" id="JACDQQ010002236">
    <property type="protein sequence ID" value="MBA0087885.1"/>
    <property type="molecule type" value="Genomic_DNA"/>
</dbReference>
<gene>
    <name evidence="1" type="ORF">HRJ53_23100</name>
</gene>
<sequence>MEASVSRRRFLAQGAGGLSAVWVSAHWPALLAAATHARHAAQSAAPAKFEFFAAEEAKEIDAITSRIIPSDETPGAHEAGVVYFIDRGLTTFDVDNQKTYREGLPELQARVTE</sequence>
<accession>A0A7V8SYY4</accession>
<dbReference type="InterPro" id="IPR006311">
    <property type="entry name" value="TAT_signal"/>
</dbReference>
<keyword evidence="2" id="KW-1185">Reference proteome</keyword>
<proteinExistence type="predicted"/>
<dbReference type="Pfam" id="PF13618">
    <property type="entry name" value="Gluconate_2-dh3"/>
    <property type="match status" value="1"/>
</dbReference>
<evidence type="ECO:0000313" key="1">
    <source>
        <dbReference type="EMBL" id="MBA0087885.1"/>
    </source>
</evidence>
<feature type="non-terminal residue" evidence="1">
    <location>
        <position position="113"/>
    </location>
</feature>
<dbReference type="Proteomes" id="UP000567293">
    <property type="component" value="Unassembled WGS sequence"/>
</dbReference>
<dbReference type="AlphaFoldDB" id="A0A7V8SYY4"/>
<dbReference type="InterPro" id="IPR027056">
    <property type="entry name" value="Gluconate_2DH_su3"/>
</dbReference>
<dbReference type="PROSITE" id="PS51318">
    <property type="entry name" value="TAT"/>
    <property type="match status" value="1"/>
</dbReference>
<reference evidence="1" key="1">
    <citation type="submission" date="2020-06" db="EMBL/GenBank/DDBJ databases">
        <title>Legume-microbial interactions unlock mineral nutrients during tropical forest succession.</title>
        <authorList>
            <person name="Epihov D.Z."/>
        </authorList>
    </citation>
    <scope>NUCLEOTIDE SEQUENCE [LARGE SCALE GENOMIC DNA]</scope>
    <source>
        <strain evidence="1">Pan2503</strain>
    </source>
</reference>
<protein>
    <submittedName>
        <fullName evidence="1">Gluconate 2-dehydrogenase subunit 3 family protein</fullName>
    </submittedName>
</protein>
<organism evidence="1 2">
    <name type="scientific">Candidatus Acidiferrum panamense</name>
    <dbReference type="NCBI Taxonomy" id="2741543"/>
    <lineage>
        <taxon>Bacteria</taxon>
        <taxon>Pseudomonadati</taxon>
        <taxon>Acidobacteriota</taxon>
        <taxon>Terriglobia</taxon>
        <taxon>Candidatus Acidiferrales</taxon>
        <taxon>Candidatus Acidiferrum</taxon>
    </lineage>
</organism>
<name>A0A7V8SYY4_9BACT</name>